<evidence type="ECO:0000313" key="1">
    <source>
        <dbReference type="EMBL" id="GET35029.1"/>
    </source>
</evidence>
<dbReference type="Proteomes" id="UP000391834">
    <property type="component" value="Unassembled WGS sequence"/>
</dbReference>
<keyword evidence="2" id="KW-1185">Reference proteome</keyword>
<name>A0A5M4B4D2_9BACT</name>
<protein>
    <submittedName>
        <fullName evidence="1">Uncharacterized protein</fullName>
    </submittedName>
</protein>
<gene>
    <name evidence="1" type="ORF">PbJCM13498_38920</name>
</gene>
<dbReference type="OrthoDB" id="9991927at2"/>
<proteinExistence type="predicted"/>
<organism evidence="1 2">
    <name type="scientific">Prolixibacter bellariivorans</name>
    <dbReference type="NCBI Taxonomy" id="314319"/>
    <lineage>
        <taxon>Bacteria</taxon>
        <taxon>Pseudomonadati</taxon>
        <taxon>Bacteroidota</taxon>
        <taxon>Bacteroidia</taxon>
        <taxon>Marinilabiliales</taxon>
        <taxon>Prolixibacteraceae</taxon>
        <taxon>Prolixibacter</taxon>
    </lineage>
</organism>
<sequence>MMLGSEIKIGKVLLFSSIVAIPFFQTSCSKNSSPTSYGEDNYGEIKFTARGEDVTCVSDQNEAVFEYKPGTEKHNSLTLQGMNEDVPQGHENMIVLEMITDGDLHEGTYPMIDYGVLLDCQSGTHTDNCDKVASGVVTANFDSGDPLWGTKDVRSSGGGTLTLQKIEIGTHHDGQADGETGYTEARVSGSFSFPGTNLNGDSSGKAEGTFKDIPLRIYDKN</sequence>
<accession>A0A5M4B4D2</accession>
<dbReference type="EMBL" id="BLAX01000001">
    <property type="protein sequence ID" value="GET35029.1"/>
    <property type="molecule type" value="Genomic_DNA"/>
</dbReference>
<evidence type="ECO:0000313" key="2">
    <source>
        <dbReference type="Proteomes" id="UP000391834"/>
    </source>
</evidence>
<dbReference type="AlphaFoldDB" id="A0A5M4B4D2"/>
<dbReference type="RefSeq" id="WP_027585996.1">
    <property type="nucleotide sequence ID" value="NZ_BLAX01000001.1"/>
</dbReference>
<comment type="caution">
    <text evidence="1">The sequence shown here is derived from an EMBL/GenBank/DDBJ whole genome shotgun (WGS) entry which is preliminary data.</text>
</comment>
<reference evidence="1 2" key="1">
    <citation type="submission" date="2019-10" db="EMBL/GenBank/DDBJ databases">
        <title>Prolixibacter strains distinguished by the presence of nitrate reductase genes were adept at nitrate-dependent anaerobic corrosion of metallic iron and carbon steel.</title>
        <authorList>
            <person name="Iino T."/>
            <person name="Shono N."/>
            <person name="Ito K."/>
            <person name="Nakamura R."/>
            <person name="Sueoka K."/>
            <person name="Harayama S."/>
            <person name="Ohkuma M."/>
        </authorList>
    </citation>
    <scope>NUCLEOTIDE SEQUENCE [LARGE SCALE GENOMIC DNA]</scope>
    <source>
        <strain evidence="1 2">JCM 13498</strain>
    </source>
</reference>